<dbReference type="KEGG" id="ntg:NSCAC_1140"/>
<evidence type="ECO:0000313" key="2">
    <source>
        <dbReference type="Proteomes" id="UP000516072"/>
    </source>
</evidence>
<dbReference type="AlphaFoldDB" id="A0A7G1QAI2"/>
<protein>
    <submittedName>
        <fullName evidence="1">Uncharacterized protein</fullName>
    </submittedName>
</protein>
<name>A0A7G1QAI2_9GAMM</name>
<sequence length="23" mass="2630">MFKTKVKAEYPAGVEFILSLNMI</sequence>
<evidence type="ECO:0000313" key="1">
    <source>
        <dbReference type="EMBL" id="CAB1276374.1"/>
    </source>
</evidence>
<organism evidence="1 2">
    <name type="scientific">Candidatus Nitrosacidococcus tergens</name>
    <dbReference type="NCBI Taxonomy" id="553981"/>
    <lineage>
        <taxon>Bacteria</taxon>
        <taxon>Pseudomonadati</taxon>
        <taxon>Pseudomonadota</taxon>
        <taxon>Gammaproteobacteria</taxon>
        <taxon>Chromatiales</taxon>
        <taxon>Chromatiaceae</taxon>
        <taxon>Candidatus Nitrosacidococcus</taxon>
    </lineage>
</organism>
<gene>
    <name evidence="1" type="ORF">NSCAC_1140</name>
</gene>
<proteinExistence type="predicted"/>
<keyword evidence="2" id="KW-1185">Reference proteome</keyword>
<accession>A0A7G1QAI2</accession>
<dbReference type="Proteomes" id="UP000516072">
    <property type="component" value="Chromosome"/>
</dbReference>
<dbReference type="EMBL" id="LR778175">
    <property type="protein sequence ID" value="CAB1276374.1"/>
    <property type="molecule type" value="Genomic_DNA"/>
</dbReference>
<reference evidence="1 2" key="1">
    <citation type="submission" date="2020-03" db="EMBL/GenBank/DDBJ databases">
        <authorList>
            <person name="Picone N."/>
        </authorList>
    </citation>
    <scope>NUCLEOTIDE SEQUENCE [LARGE SCALE GENOMIC DNA]</scope>
    <source>
        <strain evidence="1">NSCAC1</strain>
    </source>
</reference>